<accession>A0A9X2E5T2</accession>
<evidence type="ECO:0000313" key="2">
    <source>
        <dbReference type="Proteomes" id="UP001139157"/>
    </source>
</evidence>
<dbReference type="EMBL" id="JAMRXG010000003">
    <property type="protein sequence ID" value="MCM6773613.1"/>
    <property type="molecule type" value="Genomic_DNA"/>
</dbReference>
<sequence length="61" mass="6777">MQMPVLLLIAGVILVATTALWRARCEDVPKVFASFASAFGRRAPGTPSIRRRAVPRKEKLR</sequence>
<protein>
    <submittedName>
        <fullName evidence="1">Uncharacterized protein</fullName>
    </submittedName>
</protein>
<dbReference type="Proteomes" id="UP001139157">
    <property type="component" value="Unassembled WGS sequence"/>
</dbReference>
<dbReference type="RefSeq" id="WP_251910678.1">
    <property type="nucleotide sequence ID" value="NZ_JAMRXG010000003.1"/>
</dbReference>
<proteinExistence type="predicted"/>
<comment type="caution">
    <text evidence="1">The sequence shown here is derived from an EMBL/GenBank/DDBJ whole genome shotgun (WGS) entry which is preliminary data.</text>
</comment>
<dbReference type="AlphaFoldDB" id="A0A9X2E5T2"/>
<evidence type="ECO:0000313" key="1">
    <source>
        <dbReference type="EMBL" id="MCM6773613.1"/>
    </source>
</evidence>
<organism evidence="1 2">
    <name type="scientific">Nocardia pulmonis</name>
    <dbReference type="NCBI Taxonomy" id="2951408"/>
    <lineage>
        <taxon>Bacteria</taxon>
        <taxon>Bacillati</taxon>
        <taxon>Actinomycetota</taxon>
        <taxon>Actinomycetes</taxon>
        <taxon>Mycobacteriales</taxon>
        <taxon>Nocardiaceae</taxon>
        <taxon>Nocardia</taxon>
    </lineage>
</organism>
<name>A0A9X2E5T2_9NOCA</name>
<gene>
    <name evidence="1" type="ORF">NDR86_09040</name>
</gene>
<reference evidence="1" key="1">
    <citation type="submission" date="2022-06" db="EMBL/GenBank/DDBJ databases">
        <title>Novel species in genus nocardia.</title>
        <authorList>
            <person name="Li F."/>
        </authorList>
    </citation>
    <scope>NUCLEOTIDE SEQUENCE</scope>
    <source>
        <strain evidence="1">CDC141</strain>
    </source>
</reference>
<keyword evidence="2" id="KW-1185">Reference proteome</keyword>